<dbReference type="RefSeq" id="WP_034798951.1">
    <property type="nucleotide sequence ID" value="NZ_CAXURO020000001.1"/>
</dbReference>
<dbReference type="AlphaFoldDB" id="A0A9Q8YCE3"/>
<dbReference type="InterPro" id="IPR001789">
    <property type="entry name" value="Sig_transdc_resp-reg_receiver"/>
</dbReference>
<evidence type="ECO:0000313" key="3">
    <source>
        <dbReference type="EMBL" id="USJ25347.1"/>
    </source>
</evidence>
<dbReference type="Gene3D" id="3.40.50.2300">
    <property type="match status" value="1"/>
</dbReference>
<dbReference type="GeneID" id="29519588"/>
<keyword evidence="6" id="KW-1185">Reference proteome</keyword>
<dbReference type="SMART" id="SM00448">
    <property type="entry name" value="REC"/>
    <property type="match status" value="1"/>
</dbReference>
<dbReference type="Proteomes" id="UP001055460">
    <property type="component" value="Chromosome"/>
</dbReference>
<dbReference type="SUPFAM" id="SSF52172">
    <property type="entry name" value="CheY-like"/>
    <property type="match status" value="1"/>
</dbReference>
<protein>
    <submittedName>
        <fullName evidence="3">Response regulator</fullName>
    </submittedName>
</protein>
<keyword evidence="1" id="KW-0597">Phosphoprotein</keyword>
<organism evidence="3 5">
    <name type="scientific">Ensifer adhaerens</name>
    <name type="common">Sinorhizobium morelense</name>
    <dbReference type="NCBI Taxonomy" id="106592"/>
    <lineage>
        <taxon>Bacteria</taxon>
        <taxon>Pseudomonadati</taxon>
        <taxon>Pseudomonadota</taxon>
        <taxon>Alphaproteobacteria</taxon>
        <taxon>Hyphomicrobiales</taxon>
        <taxon>Rhizobiaceae</taxon>
        <taxon>Sinorhizobium/Ensifer group</taxon>
        <taxon>Ensifer</taxon>
    </lineage>
</organism>
<dbReference type="Pfam" id="PF00072">
    <property type="entry name" value="Response_reg"/>
    <property type="match status" value="1"/>
</dbReference>
<proteinExistence type="predicted"/>
<reference evidence="4 6" key="2">
    <citation type="submission" date="2023-03" db="EMBL/GenBank/DDBJ databases">
        <title>Comparative genome and transcriptome analysis combination mining strategies for increasing vitamin B12 production of Ensifer adhaerens strain.</title>
        <authorList>
            <person name="Yongheng L."/>
        </authorList>
    </citation>
    <scope>NUCLEOTIDE SEQUENCE [LARGE SCALE GENOMIC DNA]</scope>
    <source>
        <strain evidence="4 6">Casida A-T305</strain>
    </source>
</reference>
<feature type="modified residue" description="4-aspartylphosphate" evidence="1">
    <location>
        <position position="62"/>
    </location>
</feature>
<dbReference type="EMBL" id="CP121308">
    <property type="protein sequence ID" value="WFP92748.1"/>
    <property type="molecule type" value="Genomic_DNA"/>
</dbReference>
<evidence type="ECO:0000313" key="4">
    <source>
        <dbReference type="EMBL" id="WFP92748.1"/>
    </source>
</evidence>
<dbReference type="OrthoDB" id="582170at2"/>
<evidence type="ECO:0000313" key="6">
    <source>
        <dbReference type="Proteomes" id="UP001214094"/>
    </source>
</evidence>
<gene>
    <name evidence="3" type="ORF">NE863_13550</name>
    <name evidence="4" type="ORF">P4B07_13435</name>
</gene>
<dbReference type="InterPro" id="IPR011006">
    <property type="entry name" value="CheY-like_superfamily"/>
</dbReference>
<dbReference type="Proteomes" id="UP001214094">
    <property type="component" value="Chromosome"/>
</dbReference>
<dbReference type="KEGG" id="eah:FA04_13235"/>
<name>A0A9Q8YCE3_ENSAD</name>
<evidence type="ECO:0000259" key="2">
    <source>
        <dbReference type="PROSITE" id="PS50110"/>
    </source>
</evidence>
<evidence type="ECO:0000313" key="5">
    <source>
        <dbReference type="Proteomes" id="UP001055460"/>
    </source>
</evidence>
<sequence>MDMAELSPSVRTVLVLEDNFIIAMDVEEILASLGILQVTIAGNANQALELLALQAFDFAILDVNLGDHTSFVVADAMLARGMPFGFTSGYGDAEHFPTYLRHVPRIDKPFNEKSIGQLIAAGIQTREA</sequence>
<reference evidence="3" key="1">
    <citation type="submission" date="2022-06" db="EMBL/GenBank/DDBJ databases">
        <title>Physiological and biochemical characterization and genomic elucidation of a strain of the genus Ensifer adhaerens M8 that combines arsenic oxidation and chromium reduction.</title>
        <authorList>
            <person name="Li X."/>
            <person name="Yu c."/>
        </authorList>
    </citation>
    <scope>NUCLEOTIDE SEQUENCE</scope>
    <source>
        <strain evidence="3">M8</strain>
    </source>
</reference>
<accession>A0A9Q8YCE3</accession>
<evidence type="ECO:0000256" key="1">
    <source>
        <dbReference type="PROSITE-ProRule" id="PRU00169"/>
    </source>
</evidence>
<dbReference type="PROSITE" id="PS50110">
    <property type="entry name" value="RESPONSE_REGULATORY"/>
    <property type="match status" value="1"/>
</dbReference>
<feature type="domain" description="Response regulatory" evidence="2">
    <location>
        <begin position="12"/>
        <end position="123"/>
    </location>
</feature>
<dbReference type="EMBL" id="CP098807">
    <property type="protein sequence ID" value="USJ25347.1"/>
    <property type="molecule type" value="Genomic_DNA"/>
</dbReference>
<dbReference type="GO" id="GO:0000160">
    <property type="term" value="P:phosphorelay signal transduction system"/>
    <property type="evidence" value="ECO:0007669"/>
    <property type="project" value="InterPro"/>
</dbReference>